<reference evidence="2" key="1">
    <citation type="submission" date="2022-11" db="UniProtKB">
        <authorList>
            <consortium name="WormBaseParasite"/>
        </authorList>
    </citation>
    <scope>IDENTIFICATION</scope>
</reference>
<keyword evidence="1" id="KW-1185">Reference proteome</keyword>
<sequence>MKNSFSGSKSCGPWLDFSKLPKHIEVQVRSHLSLANLVYFTPACKVAIFANGGAYIPLSRDAPRSDWRDPIPKLFKECNSITGSMMAHGKFYKLYDLLCDGPPEKEWYEDEMTYHLLLTPVWSIGTVENHIEAQSKDLLVGFATCFNDRINKSGDKSVVQEVYHKKLYEKVMKNIAGKLYEDVNAESGYQTVISTATRPNTHRDLFLCALYAFLEEYMKFMLKI</sequence>
<name>A0A914C943_9BILA</name>
<accession>A0A914C943</accession>
<evidence type="ECO:0000313" key="1">
    <source>
        <dbReference type="Proteomes" id="UP000887540"/>
    </source>
</evidence>
<dbReference type="AlphaFoldDB" id="A0A914C943"/>
<dbReference type="Proteomes" id="UP000887540">
    <property type="component" value="Unplaced"/>
</dbReference>
<organism evidence="1 2">
    <name type="scientific">Acrobeloides nanus</name>
    <dbReference type="NCBI Taxonomy" id="290746"/>
    <lineage>
        <taxon>Eukaryota</taxon>
        <taxon>Metazoa</taxon>
        <taxon>Ecdysozoa</taxon>
        <taxon>Nematoda</taxon>
        <taxon>Chromadorea</taxon>
        <taxon>Rhabditida</taxon>
        <taxon>Tylenchina</taxon>
        <taxon>Cephalobomorpha</taxon>
        <taxon>Cephaloboidea</taxon>
        <taxon>Cephalobidae</taxon>
        <taxon>Acrobeloides</taxon>
    </lineage>
</organism>
<proteinExistence type="predicted"/>
<dbReference type="WBParaSite" id="ACRNAN_Path_59.g216.t1">
    <property type="protein sequence ID" value="ACRNAN_Path_59.g216.t1"/>
    <property type="gene ID" value="ACRNAN_Path_59.g216"/>
</dbReference>
<protein>
    <submittedName>
        <fullName evidence="2">Uncharacterized protein</fullName>
    </submittedName>
</protein>
<evidence type="ECO:0000313" key="2">
    <source>
        <dbReference type="WBParaSite" id="ACRNAN_Path_59.g216.t1"/>
    </source>
</evidence>